<organism evidence="9 10">
    <name type="scientific">Proteiniclasticum aestuarii</name>
    <dbReference type="NCBI Taxonomy" id="2817862"/>
    <lineage>
        <taxon>Bacteria</taxon>
        <taxon>Bacillati</taxon>
        <taxon>Bacillota</taxon>
        <taxon>Clostridia</taxon>
        <taxon>Eubacteriales</taxon>
        <taxon>Clostridiaceae</taxon>
        <taxon>Proteiniclasticum</taxon>
    </lineage>
</organism>
<dbReference type="InterPro" id="IPR004681">
    <property type="entry name" value="TRAP_DctM"/>
</dbReference>
<evidence type="ECO:0000256" key="7">
    <source>
        <dbReference type="SAM" id="Phobius"/>
    </source>
</evidence>
<dbReference type="PANTHER" id="PTHR33362">
    <property type="entry name" value="SIALIC ACID TRAP TRANSPORTER PERMEASE PROTEIN SIAT-RELATED"/>
    <property type="match status" value="1"/>
</dbReference>
<dbReference type="GO" id="GO:0005886">
    <property type="term" value="C:plasma membrane"/>
    <property type="evidence" value="ECO:0007669"/>
    <property type="project" value="UniProtKB-SubCell"/>
</dbReference>
<keyword evidence="3" id="KW-0997">Cell inner membrane</keyword>
<evidence type="ECO:0000256" key="1">
    <source>
        <dbReference type="ARBA" id="ARBA00004429"/>
    </source>
</evidence>
<dbReference type="GO" id="GO:0022857">
    <property type="term" value="F:transmembrane transporter activity"/>
    <property type="evidence" value="ECO:0007669"/>
    <property type="project" value="TreeGrafter"/>
</dbReference>
<keyword evidence="5 7" id="KW-1133">Transmembrane helix</keyword>
<protein>
    <submittedName>
        <fullName evidence="9">TRAP transporter large permease</fullName>
    </submittedName>
</protein>
<evidence type="ECO:0000259" key="8">
    <source>
        <dbReference type="Pfam" id="PF06808"/>
    </source>
</evidence>
<evidence type="ECO:0000256" key="4">
    <source>
        <dbReference type="ARBA" id="ARBA00022692"/>
    </source>
</evidence>
<comment type="caution">
    <text evidence="9">The sequence shown here is derived from an EMBL/GenBank/DDBJ whole genome shotgun (WGS) entry which is preliminary data.</text>
</comment>
<sequence>MPNLTIATIILIGSFILFIALRFPIAYSLGIASVVTVMYLKMPVEMVAQNTVRGINAFSLMAVPFFIISGELMSQGGIANRLVNLANAMVGWMRGGLAVVNIVASMFFGGISGSSAADTASLGPILIPMMNKQGYDNEFSTGITCASSVQGMLIPPSHNMVIYAMVAGSVSVGALFLAGLVPGILLGVFLLIYSLYMSKKKNYPKGDAFNFRNVLVALKDSIFGLITVLIVVVGVIGGFFTATEAAGLSVVWAFIVTFFIYKEIPLKKFWDILGTSLRTISMVMIIIGTSAAFGWLLAFLKVPEMVAGGILTLTTNKILVLLIINAILFVFGMFMDMAAIITITTPILLPIAMQVGMDPVHYGAMMVLNLGIGVLTPPVGNTLFIGSAISGLKIERLAKSMIPMYIVMVATLMVITYFPSVVMTLPKLLMN</sequence>
<feature type="transmembrane region" description="Helical" evidence="7">
    <location>
        <begin position="405"/>
        <end position="425"/>
    </location>
</feature>
<evidence type="ECO:0000256" key="2">
    <source>
        <dbReference type="ARBA" id="ARBA00022475"/>
    </source>
</evidence>
<accession>A0A939KG54</accession>
<evidence type="ECO:0000256" key="6">
    <source>
        <dbReference type="ARBA" id="ARBA00023136"/>
    </source>
</evidence>
<feature type="transmembrane region" description="Helical" evidence="7">
    <location>
        <begin position="7"/>
        <end position="40"/>
    </location>
</feature>
<keyword evidence="10" id="KW-1185">Reference proteome</keyword>
<comment type="subcellular location">
    <subcellularLocation>
        <location evidence="1">Cell inner membrane</location>
        <topology evidence="1">Multi-pass membrane protein</topology>
    </subcellularLocation>
</comment>
<feature type="domain" description="TRAP C4-dicarboxylate transport system permease DctM subunit" evidence="8">
    <location>
        <begin position="12"/>
        <end position="420"/>
    </location>
</feature>
<feature type="transmembrane region" description="Helical" evidence="7">
    <location>
        <begin position="85"/>
        <end position="108"/>
    </location>
</feature>
<dbReference type="RefSeq" id="WP_207598552.1">
    <property type="nucleotide sequence ID" value="NZ_JAFNJU010000002.1"/>
</dbReference>
<feature type="transmembrane region" description="Helical" evidence="7">
    <location>
        <begin position="160"/>
        <end position="193"/>
    </location>
</feature>
<feature type="transmembrane region" description="Helical" evidence="7">
    <location>
        <begin position="282"/>
        <end position="300"/>
    </location>
</feature>
<keyword evidence="2" id="KW-1003">Cell membrane</keyword>
<evidence type="ECO:0000313" key="9">
    <source>
        <dbReference type="EMBL" id="MBO1264029.1"/>
    </source>
</evidence>
<feature type="transmembrane region" description="Helical" evidence="7">
    <location>
        <begin position="338"/>
        <end position="356"/>
    </location>
</feature>
<dbReference type="InterPro" id="IPR010656">
    <property type="entry name" value="DctM"/>
</dbReference>
<feature type="transmembrane region" description="Helical" evidence="7">
    <location>
        <begin position="52"/>
        <end position="73"/>
    </location>
</feature>
<dbReference type="PANTHER" id="PTHR33362:SF2">
    <property type="entry name" value="TRAP TRANSPORTER LARGE PERMEASE PROTEIN"/>
    <property type="match status" value="1"/>
</dbReference>
<keyword evidence="4 7" id="KW-0812">Transmembrane</keyword>
<feature type="transmembrane region" description="Helical" evidence="7">
    <location>
        <begin position="214"/>
        <end position="239"/>
    </location>
</feature>
<feature type="transmembrane region" description="Helical" evidence="7">
    <location>
        <begin position="362"/>
        <end position="384"/>
    </location>
</feature>
<dbReference type="Proteomes" id="UP000664218">
    <property type="component" value="Unassembled WGS sequence"/>
</dbReference>
<evidence type="ECO:0000256" key="5">
    <source>
        <dbReference type="ARBA" id="ARBA00022989"/>
    </source>
</evidence>
<name>A0A939KG54_9CLOT</name>
<feature type="transmembrane region" description="Helical" evidence="7">
    <location>
        <begin position="245"/>
        <end position="261"/>
    </location>
</feature>
<keyword evidence="6 7" id="KW-0472">Membrane</keyword>
<dbReference type="Pfam" id="PF06808">
    <property type="entry name" value="DctM"/>
    <property type="match status" value="1"/>
</dbReference>
<evidence type="ECO:0000313" key="10">
    <source>
        <dbReference type="Proteomes" id="UP000664218"/>
    </source>
</evidence>
<dbReference type="NCBIfam" id="TIGR00786">
    <property type="entry name" value="dctM"/>
    <property type="match status" value="1"/>
</dbReference>
<dbReference type="PIRSF" id="PIRSF006066">
    <property type="entry name" value="HI0050"/>
    <property type="match status" value="1"/>
</dbReference>
<dbReference type="AlphaFoldDB" id="A0A939KG54"/>
<gene>
    <name evidence="9" type="ORF">J3A84_03095</name>
</gene>
<feature type="transmembrane region" description="Helical" evidence="7">
    <location>
        <begin position="306"/>
        <end position="331"/>
    </location>
</feature>
<proteinExistence type="predicted"/>
<evidence type="ECO:0000256" key="3">
    <source>
        <dbReference type="ARBA" id="ARBA00022519"/>
    </source>
</evidence>
<reference evidence="9" key="1">
    <citation type="submission" date="2021-03" db="EMBL/GenBank/DDBJ databases">
        <title>Proteiniclasticum marinus sp. nov., isolated from tidal flat sediment.</title>
        <authorList>
            <person name="Namirimu T."/>
            <person name="Yang J.-A."/>
            <person name="Yang S.-H."/>
            <person name="Kim Y.-J."/>
            <person name="Kwon K.K."/>
        </authorList>
    </citation>
    <scope>NUCLEOTIDE SEQUENCE</scope>
    <source>
        <strain evidence="9">SCR006</strain>
    </source>
</reference>
<dbReference type="EMBL" id="JAFNJU010000002">
    <property type="protein sequence ID" value="MBO1264029.1"/>
    <property type="molecule type" value="Genomic_DNA"/>
</dbReference>